<proteinExistence type="predicted"/>
<evidence type="ECO:0000313" key="2">
    <source>
        <dbReference type="EMBL" id="OAV87635.1"/>
    </source>
</evidence>
<organism evidence="2">
    <name type="scientific">Puccinia triticina (isolate 1-1 / race 1 (BBBD))</name>
    <name type="common">Brown leaf rust fungus</name>
    <dbReference type="NCBI Taxonomy" id="630390"/>
    <lineage>
        <taxon>Eukaryota</taxon>
        <taxon>Fungi</taxon>
        <taxon>Dikarya</taxon>
        <taxon>Basidiomycota</taxon>
        <taxon>Pucciniomycotina</taxon>
        <taxon>Pucciniomycetes</taxon>
        <taxon>Pucciniales</taxon>
        <taxon>Pucciniaceae</taxon>
        <taxon>Puccinia</taxon>
    </lineage>
</organism>
<gene>
    <name evidence="2" type="ORF">PTTG_29347</name>
</gene>
<evidence type="ECO:0000313" key="3">
    <source>
        <dbReference type="EnsemblFungi" id="PTTG_29347-t43_1-p1"/>
    </source>
</evidence>
<dbReference type="OrthoDB" id="2507496at2759"/>
<protein>
    <submittedName>
        <fullName evidence="2 3">Uncharacterized protein</fullName>
    </submittedName>
</protein>
<feature type="region of interest" description="Disordered" evidence="1">
    <location>
        <begin position="206"/>
        <end position="231"/>
    </location>
</feature>
<evidence type="ECO:0000256" key="1">
    <source>
        <dbReference type="SAM" id="MobiDB-lite"/>
    </source>
</evidence>
<dbReference type="VEuPathDB" id="FungiDB:PTTG_29347"/>
<dbReference type="AlphaFoldDB" id="A0A180G4L4"/>
<reference evidence="3 4" key="3">
    <citation type="journal article" date="2017" name="G3 (Bethesda)">
        <title>Comparative analysis highlights variable genome content of wheat rusts and divergence of the mating loci.</title>
        <authorList>
            <person name="Cuomo C.A."/>
            <person name="Bakkeren G."/>
            <person name="Khalil H.B."/>
            <person name="Panwar V."/>
            <person name="Joly D."/>
            <person name="Linning R."/>
            <person name="Sakthikumar S."/>
            <person name="Song X."/>
            <person name="Adiconis X."/>
            <person name="Fan L."/>
            <person name="Goldberg J.M."/>
            <person name="Levin J.Z."/>
            <person name="Young S."/>
            <person name="Zeng Q."/>
            <person name="Anikster Y."/>
            <person name="Bruce M."/>
            <person name="Wang M."/>
            <person name="Yin C."/>
            <person name="McCallum B."/>
            <person name="Szabo L.J."/>
            <person name="Hulbert S."/>
            <person name="Chen X."/>
            <person name="Fellers J.P."/>
        </authorList>
    </citation>
    <scope>NUCLEOTIDE SEQUENCE</scope>
    <source>
        <strain evidence="3">isolate 1-1 / race 1 (BBBD)</strain>
        <strain evidence="4">Isolate 1-1 / race 1 (BBBD)</strain>
    </source>
</reference>
<feature type="non-terminal residue" evidence="2">
    <location>
        <position position="231"/>
    </location>
</feature>
<reference evidence="2" key="1">
    <citation type="submission" date="2009-11" db="EMBL/GenBank/DDBJ databases">
        <authorList>
            <consortium name="The Broad Institute Genome Sequencing Platform"/>
            <person name="Ward D."/>
            <person name="Feldgarden M."/>
            <person name="Earl A."/>
            <person name="Young S.K."/>
            <person name="Zeng Q."/>
            <person name="Koehrsen M."/>
            <person name="Alvarado L."/>
            <person name="Berlin A."/>
            <person name="Bochicchio J."/>
            <person name="Borenstein D."/>
            <person name="Chapman S.B."/>
            <person name="Chen Z."/>
            <person name="Engels R."/>
            <person name="Freedman E."/>
            <person name="Gellesch M."/>
            <person name="Goldberg J."/>
            <person name="Griggs A."/>
            <person name="Gujja S."/>
            <person name="Heilman E."/>
            <person name="Heiman D."/>
            <person name="Hepburn T."/>
            <person name="Howarth C."/>
            <person name="Jen D."/>
            <person name="Larson L."/>
            <person name="Lewis B."/>
            <person name="Mehta T."/>
            <person name="Park D."/>
            <person name="Pearson M."/>
            <person name="Roberts A."/>
            <person name="Saif S."/>
            <person name="Shea T."/>
            <person name="Shenoy N."/>
            <person name="Sisk P."/>
            <person name="Stolte C."/>
            <person name="Sykes S."/>
            <person name="Thomson T."/>
            <person name="Walk T."/>
            <person name="White J."/>
            <person name="Yandava C."/>
            <person name="Izard J."/>
            <person name="Baranova O.V."/>
            <person name="Blanton J.M."/>
            <person name="Tanner A.C."/>
            <person name="Dewhirst F.E."/>
            <person name="Haas B."/>
            <person name="Nusbaum C."/>
            <person name="Birren B."/>
        </authorList>
    </citation>
    <scope>NUCLEOTIDE SEQUENCE [LARGE SCALE GENOMIC DNA]</scope>
    <source>
        <strain evidence="2">1-1 BBBD Race 1</strain>
    </source>
</reference>
<reference evidence="2" key="2">
    <citation type="submission" date="2016-05" db="EMBL/GenBank/DDBJ databases">
        <title>Comparative analysis highlights variable genome content of wheat rusts and divergence of the mating loci.</title>
        <authorList>
            <person name="Cuomo C.A."/>
            <person name="Bakkeren G."/>
            <person name="Szabo L."/>
            <person name="Khalil H."/>
            <person name="Joly D."/>
            <person name="Goldberg J."/>
            <person name="Young S."/>
            <person name="Zeng Q."/>
            <person name="Fellers J."/>
        </authorList>
    </citation>
    <scope>NUCLEOTIDE SEQUENCE [LARGE SCALE GENOMIC DNA]</scope>
    <source>
        <strain evidence="2">1-1 BBBD Race 1</strain>
    </source>
</reference>
<dbReference type="EnsemblFungi" id="PTTG_29347-t43_1">
    <property type="protein sequence ID" value="PTTG_29347-t43_1-p1"/>
    <property type="gene ID" value="PTTG_29347"/>
</dbReference>
<sequence>MAHHNVAVALGKTKQHLGTHIDLMDANGLIKWQGAVKKHTVFGVGRNTVIASDADFDSYVDAILANPNSEVIIRVIMADPRRTAKERKSERAQSDALAIAYGAQVARNPHADVDAQERMRITKELYKYHRQLYGGNRELMRVKDPADPARSFCVTADGYKTWSMAILHGARGVNQDTPPKTDQFVSENEAVYTLAELAAQATNRLSKHKSAAAAQEISPSGPPTHVSSAPS</sequence>
<keyword evidence="4" id="KW-1185">Reference proteome</keyword>
<reference evidence="3" key="4">
    <citation type="submission" date="2025-05" db="UniProtKB">
        <authorList>
            <consortium name="EnsemblFungi"/>
        </authorList>
    </citation>
    <scope>IDENTIFICATION</scope>
    <source>
        <strain evidence="3">isolate 1-1 / race 1 (BBBD)</strain>
    </source>
</reference>
<dbReference type="Proteomes" id="UP000005240">
    <property type="component" value="Unassembled WGS sequence"/>
</dbReference>
<name>A0A180G4L4_PUCT1</name>
<evidence type="ECO:0000313" key="4">
    <source>
        <dbReference type="Proteomes" id="UP000005240"/>
    </source>
</evidence>
<accession>A0A180G4L4</accession>
<dbReference type="EMBL" id="ADAS02000327">
    <property type="protein sequence ID" value="OAV87635.1"/>
    <property type="molecule type" value="Genomic_DNA"/>
</dbReference>